<evidence type="ECO:0000313" key="5">
    <source>
        <dbReference type="EMBL" id="MTV87939.1"/>
    </source>
</evidence>
<dbReference type="AlphaFoldDB" id="A0A6I3U7N9"/>
<evidence type="ECO:0000256" key="1">
    <source>
        <dbReference type="ARBA" id="ARBA00022598"/>
    </source>
</evidence>
<dbReference type="Gene3D" id="3.40.50.620">
    <property type="entry name" value="HUPs"/>
    <property type="match status" value="1"/>
</dbReference>
<evidence type="ECO:0000259" key="4">
    <source>
        <dbReference type="Pfam" id="PF00764"/>
    </source>
</evidence>
<keyword evidence="3" id="KW-0067">ATP-binding</keyword>
<evidence type="ECO:0000313" key="6">
    <source>
        <dbReference type="Proteomes" id="UP000469505"/>
    </source>
</evidence>
<evidence type="ECO:0000256" key="3">
    <source>
        <dbReference type="ARBA" id="ARBA00022840"/>
    </source>
</evidence>
<dbReference type="InterPro" id="IPR014729">
    <property type="entry name" value="Rossmann-like_a/b/a_fold"/>
</dbReference>
<sequence>MSKEKVILAYSGGLDTSVAITWLKKDYDVVAVCM</sequence>
<organism evidence="5 6">
    <name type="scientific">Streptococcus pneumoniae</name>
    <dbReference type="NCBI Taxonomy" id="1313"/>
    <lineage>
        <taxon>Bacteria</taxon>
        <taxon>Bacillati</taxon>
        <taxon>Bacillota</taxon>
        <taxon>Bacilli</taxon>
        <taxon>Lactobacillales</taxon>
        <taxon>Streptococcaceae</taxon>
        <taxon>Streptococcus</taxon>
    </lineage>
</organism>
<dbReference type="Proteomes" id="UP000469505">
    <property type="component" value="Unassembled WGS sequence"/>
</dbReference>
<dbReference type="Pfam" id="PF00764">
    <property type="entry name" value="Arginosuc_synth"/>
    <property type="match status" value="1"/>
</dbReference>
<protein>
    <submittedName>
        <fullName evidence="5">Argininosuccinate synthase</fullName>
    </submittedName>
</protein>
<dbReference type="SUPFAM" id="SSF52402">
    <property type="entry name" value="Adenine nucleotide alpha hydrolases-like"/>
    <property type="match status" value="1"/>
</dbReference>
<keyword evidence="1" id="KW-0436">Ligase</keyword>
<dbReference type="GO" id="GO:0005524">
    <property type="term" value="F:ATP binding"/>
    <property type="evidence" value="ECO:0007669"/>
    <property type="project" value="UniProtKB-KW"/>
</dbReference>
<accession>A0A6I3U7N9</accession>
<gene>
    <name evidence="5" type="ORF">GM543_10685</name>
</gene>
<proteinExistence type="predicted"/>
<dbReference type="GO" id="GO:0004055">
    <property type="term" value="F:argininosuccinate synthase activity"/>
    <property type="evidence" value="ECO:0007669"/>
    <property type="project" value="InterPro"/>
</dbReference>
<comment type="caution">
    <text evidence="5">The sequence shown here is derived from an EMBL/GenBank/DDBJ whole genome shotgun (WGS) entry which is preliminary data.</text>
</comment>
<evidence type="ECO:0000256" key="2">
    <source>
        <dbReference type="ARBA" id="ARBA00022741"/>
    </source>
</evidence>
<feature type="non-terminal residue" evidence="5">
    <location>
        <position position="34"/>
    </location>
</feature>
<dbReference type="InterPro" id="IPR018223">
    <property type="entry name" value="Arginosuc_synth_CS"/>
</dbReference>
<keyword evidence="2" id="KW-0547">Nucleotide-binding</keyword>
<dbReference type="InterPro" id="IPR048267">
    <property type="entry name" value="Arginosuc_syn_N"/>
</dbReference>
<dbReference type="PROSITE" id="PS00564">
    <property type="entry name" value="ARGININOSUCCIN_SYN_1"/>
    <property type="match status" value="1"/>
</dbReference>
<dbReference type="EMBL" id="WNHX01000135">
    <property type="protein sequence ID" value="MTV87939.1"/>
    <property type="molecule type" value="Genomic_DNA"/>
</dbReference>
<dbReference type="RefSeq" id="WP_196304400.1">
    <property type="nucleotide sequence ID" value="NZ_WNHX01000135.1"/>
</dbReference>
<reference evidence="5 6" key="1">
    <citation type="submission" date="2019-11" db="EMBL/GenBank/DDBJ databases">
        <title>Growth characteristics of pneumococcus vary with the chemical composition of the capsule and with environmental conditions.</title>
        <authorList>
            <person name="Tothpal A."/>
            <person name="Desobry K."/>
            <person name="Joshi S."/>
            <person name="Wyllie A.L."/>
            <person name="Weinberger D.M."/>
        </authorList>
    </citation>
    <scope>NUCLEOTIDE SEQUENCE [LARGE SCALE GENOMIC DNA]</scope>
    <source>
        <strain evidence="6">pnumococcus35B</strain>
    </source>
</reference>
<dbReference type="GO" id="GO:0006526">
    <property type="term" value="P:L-arginine biosynthetic process"/>
    <property type="evidence" value="ECO:0007669"/>
    <property type="project" value="InterPro"/>
</dbReference>
<feature type="domain" description="Arginosuccinate synthase-like N-terminal" evidence="4">
    <location>
        <begin position="5"/>
        <end position="33"/>
    </location>
</feature>
<name>A0A6I3U7N9_STREE</name>